<dbReference type="PROSITE" id="PS01332">
    <property type="entry name" value="HTH_RRF2_1"/>
    <property type="match status" value="1"/>
</dbReference>
<dbReference type="InterPro" id="IPR000944">
    <property type="entry name" value="Tscrpt_reg_Rrf2"/>
</dbReference>
<dbReference type="InterPro" id="IPR030489">
    <property type="entry name" value="TR_Rrf2-type_CS"/>
</dbReference>
<proteinExistence type="predicted"/>
<dbReference type="Gene3D" id="1.10.10.10">
    <property type="entry name" value="Winged helix-like DNA-binding domain superfamily/Winged helix DNA-binding domain"/>
    <property type="match status" value="1"/>
</dbReference>
<dbReference type="GO" id="GO:0003700">
    <property type="term" value="F:DNA-binding transcription factor activity"/>
    <property type="evidence" value="ECO:0007669"/>
    <property type="project" value="TreeGrafter"/>
</dbReference>
<dbReference type="Pfam" id="PF02082">
    <property type="entry name" value="Rrf2"/>
    <property type="match status" value="1"/>
</dbReference>
<dbReference type="PROSITE" id="PS51197">
    <property type="entry name" value="HTH_RRF2_2"/>
    <property type="match status" value="1"/>
</dbReference>
<dbReference type="GO" id="GO:0005829">
    <property type="term" value="C:cytosol"/>
    <property type="evidence" value="ECO:0007669"/>
    <property type="project" value="TreeGrafter"/>
</dbReference>
<organism evidence="1">
    <name type="scientific">mine drainage metagenome</name>
    <dbReference type="NCBI Taxonomy" id="410659"/>
    <lineage>
        <taxon>unclassified sequences</taxon>
        <taxon>metagenomes</taxon>
        <taxon>ecological metagenomes</taxon>
    </lineage>
</organism>
<dbReference type="AlphaFoldDB" id="T0YHH4"/>
<comment type="caution">
    <text evidence="1">The sequence shown here is derived from an EMBL/GenBank/DDBJ whole genome shotgun (WGS) entry which is preliminary data.</text>
</comment>
<dbReference type="SUPFAM" id="SSF46785">
    <property type="entry name" value="Winged helix' DNA-binding domain"/>
    <property type="match status" value="1"/>
</dbReference>
<protein>
    <submittedName>
        <fullName evidence="1">BadM/Rrf2 family transcriptional regulator</fullName>
    </submittedName>
</protein>
<reference evidence="1" key="1">
    <citation type="submission" date="2013-08" db="EMBL/GenBank/DDBJ databases">
        <authorList>
            <person name="Mendez C."/>
            <person name="Richter M."/>
            <person name="Ferrer M."/>
            <person name="Sanchez J."/>
        </authorList>
    </citation>
    <scope>NUCLEOTIDE SEQUENCE</scope>
</reference>
<dbReference type="InterPro" id="IPR036388">
    <property type="entry name" value="WH-like_DNA-bd_sf"/>
</dbReference>
<dbReference type="InterPro" id="IPR036390">
    <property type="entry name" value="WH_DNA-bd_sf"/>
</dbReference>
<feature type="non-terminal residue" evidence="1">
    <location>
        <position position="87"/>
    </location>
</feature>
<dbReference type="EMBL" id="AUZY01012177">
    <property type="protein sequence ID" value="EQD31292.1"/>
    <property type="molecule type" value="Genomic_DNA"/>
</dbReference>
<dbReference type="PANTHER" id="PTHR33221:SF13">
    <property type="entry name" value="TRANSCRIPTIONAL REGULATOR-RELATED"/>
    <property type="match status" value="1"/>
</dbReference>
<gene>
    <name evidence="1" type="ORF">B1B_18207</name>
</gene>
<accession>T0YHH4</accession>
<evidence type="ECO:0000313" key="1">
    <source>
        <dbReference type="EMBL" id="EQD31292.1"/>
    </source>
</evidence>
<reference evidence="1" key="2">
    <citation type="journal article" date="2014" name="ISME J.">
        <title>Microbial stratification in low pH oxic and suboxic macroscopic growths along an acid mine drainage.</title>
        <authorList>
            <person name="Mendez-Garcia C."/>
            <person name="Mesa V."/>
            <person name="Sprenger R.R."/>
            <person name="Richter M."/>
            <person name="Diez M.S."/>
            <person name="Solano J."/>
            <person name="Bargiela R."/>
            <person name="Golyshina O.V."/>
            <person name="Manteca A."/>
            <person name="Ramos J.L."/>
            <person name="Gallego J.R."/>
            <person name="Llorente I."/>
            <person name="Martins Dos Santos V.A."/>
            <person name="Jensen O.N."/>
            <person name="Pelaez A.I."/>
            <person name="Sanchez J."/>
            <person name="Ferrer M."/>
        </authorList>
    </citation>
    <scope>NUCLEOTIDE SEQUENCE</scope>
</reference>
<dbReference type="PANTHER" id="PTHR33221">
    <property type="entry name" value="WINGED HELIX-TURN-HELIX TRANSCRIPTIONAL REGULATOR, RRF2 FAMILY"/>
    <property type="match status" value="1"/>
</dbReference>
<name>T0YHH4_9ZZZZ</name>
<sequence length="87" mass="9177">MKLSEGVEWGLHCALLLAEAPAGMPLPRRVLAEHYGLPEAYLAKHLQALTRAGLLNATPGPNGGFRLARPVGEITVLDVLDAIEGPA</sequence>